<feature type="transmembrane region" description="Helical" evidence="15">
    <location>
        <begin position="735"/>
        <end position="753"/>
    </location>
</feature>
<evidence type="ECO:0000256" key="6">
    <source>
        <dbReference type="ARBA" id="ARBA00021844"/>
    </source>
</evidence>
<evidence type="ECO:0000256" key="2">
    <source>
        <dbReference type="ARBA" id="ARBA00004377"/>
    </source>
</evidence>
<evidence type="ECO:0000256" key="5">
    <source>
        <dbReference type="ARBA" id="ARBA00011437"/>
    </source>
</evidence>
<dbReference type="PRINTS" id="PR01440">
    <property type="entry name" value="CELLSNTHASEB"/>
</dbReference>
<dbReference type="InterPro" id="IPR018513">
    <property type="entry name" value="Cell_synthase_bac"/>
</dbReference>
<dbReference type="OrthoDB" id="9806702at2"/>
<dbReference type="PANTHER" id="PTHR39083">
    <property type="entry name" value="CYCLIC DI-GMP-BINDING PROTEIN"/>
    <property type="match status" value="1"/>
</dbReference>
<dbReference type="KEGG" id="mint:C7M51_03672"/>
<dbReference type="Gene3D" id="2.60.120.260">
    <property type="entry name" value="Galactose-binding domain-like"/>
    <property type="match status" value="2"/>
</dbReference>
<evidence type="ECO:0000313" key="16">
    <source>
        <dbReference type="EMBL" id="QHM73325.1"/>
    </source>
</evidence>
<evidence type="ECO:0000256" key="12">
    <source>
        <dbReference type="ARBA" id="ARBA00022989"/>
    </source>
</evidence>
<comment type="subcellular location">
    <subcellularLocation>
        <location evidence="2">Cell inner membrane</location>
        <topology evidence="2">Single-pass membrane protein</topology>
    </subcellularLocation>
</comment>
<gene>
    <name evidence="16" type="primary">bcsB</name>
    <name evidence="16" type="ORF">C7M51_03672</name>
</gene>
<reference evidence="16 17" key="1">
    <citation type="submission" date="2018-03" db="EMBL/GenBank/DDBJ databases">
        <title>Pantoea intestinalis SRCM103226 isolated form the mealworm.</title>
        <authorList>
            <person name="Jeong D.-Y."/>
            <person name="Kim J.W."/>
        </authorList>
    </citation>
    <scope>NUCLEOTIDE SEQUENCE [LARGE SCALE GENOMIC DNA]</scope>
    <source>
        <strain evidence="16 17">SRCM103226</strain>
    </source>
</reference>
<keyword evidence="8 15" id="KW-0997">Cell inner membrane</keyword>
<evidence type="ECO:0000256" key="9">
    <source>
        <dbReference type="ARBA" id="ARBA00022636"/>
    </source>
</evidence>
<evidence type="ECO:0000256" key="11">
    <source>
        <dbReference type="ARBA" id="ARBA00022916"/>
    </source>
</evidence>
<keyword evidence="7 15" id="KW-1003">Cell membrane</keyword>
<protein>
    <recommendedName>
        <fullName evidence="6 15">Cyclic di-GMP-binding protein</fullName>
    </recommendedName>
    <alternativeName>
        <fullName evidence="14 15">Cellulose synthase regulatory subunit</fullName>
    </alternativeName>
</protein>
<dbReference type="GO" id="GO:0005886">
    <property type="term" value="C:plasma membrane"/>
    <property type="evidence" value="ECO:0007669"/>
    <property type="project" value="UniProtKB-SubCell"/>
</dbReference>
<dbReference type="EMBL" id="CP028271">
    <property type="protein sequence ID" value="QHM73325.1"/>
    <property type="molecule type" value="Genomic_DNA"/>
</dbReference>
<dbReference type="GO" id="GO:0030244">
    <property type="term" value="P:cellulose biosynthetic process"/>
    <property type="evidence" value="ECO:0007669"/>
    <property type="project" value="UniProtKB-KW"/>
</dbReference>
<keyword evidence="10 15" id="KW-0812">Transmembrane</keyword>
<proteinExistence type="inferred from homology"/>
<keyword evidence="15" id="KW-0732">Signal</keyword>
<keyword evidence="11 15" id="KW-0135">Cellulose biosynthesis</keyword>
<accession>A0A6P1Q6B6</accession>
<dbReference type="Proteomes" id="UP000464053">
    <property type="component" value="Chromosome"/>
</dbReference>
<evidence type="ECO:0000256" key="10">
    <source>
        <dbReference type="ARBA" id="ARBA00022692"/>
    </source>
</evidence>
<comment type="pathway">
    <text evidence="3 15">Glycan metabolism; bacterial cellulose biosynthesis.</text>
</comment>
<evidence type="ECO:0000256" key="13">
    <source>
        <dbReference type="ARBA" id="ARBA00023136"/>
    </source>
</evidence>
<evidence type="ECO:0000256" key="1">
    <source>
        <dbReference type="ARBA" id="ARBA00002057"/>
    </source>
</evidence>
<comment type="subunit">
    <text evidence="5 15">Tightly associated with the cellulose synthase catalytic subunit.</text>
</comment>
<dbReference type="NCBIfam" id="NF008325">
    <property type="entry name" value="PRK11114.1-3"/>
    <property type="match status" value="1"/>
</dbReference>
<evidence type="ECO:0000313" key="17">
    <source>
        <dbReference type="Proteomes" id="UP000464053"/>
    </source>
</evidence>
<feature type="signal peptide" evidence="15">
    <location>
        <begin position="1"/>
        <end position="21"/>
    </location>
</feature>
<evidence type="ECO:0000256" key="8">
    <source>
        <dbReference type="ARBA" id="ARBA00022519"/>
    </source>
</evidence>
<dbReference type="InterPro" id="IPR003920">
    <property type="entry name" value="Cell_synth_B"/>
</dbReference>
<keyword evidence="9 15" id="KW-0973">c-di-GMP</keyword>
<name>A0A6P1Q6B6_9GAMM</name>
<comment type="similarity">
    <text evidence="4 15">Belongs to the AcsB/BcsB family.</text>
</comment>
<evidence type="ECO:0000256" key="14">
    <source>
        <dbReference type="ARBA" id="ARBA00033444"/>
    </source>
</evidence>
<sequence length="768" mass="84512">MTRKISWFTAVLMGLMPLAYGAPESHPTPNDMAQPIDAPQTAVSPVLAAAPVDPAAPVRNNALLFSNVAPAPGSFKLQGTRPDGQIEFGVRSDELVTQAVLHLSYRPSPALLPTLSHFKVYLNDELVGLVTITPEQLGKESQATLNLDPRFIGDFNRVRFELVGHYTNICENPANSAIWVDIGKESRLDLTLQKLPLKNDLSDFPEPFFDSRDNRPLQLPMVFAAAPGQVQQHAAALLASWFGVQAQWRGQSFPALYNQLPQQQHAVVFATNAQRPDFLKDYPPVDRPTVELISQPDNPYQKMLLVLGRNDEDLLTAAKGIAQGELLLRGQSSTVEAVKELAPRQPYDAPNWVRTDRATKFSELQQYENQLQGDGIQPWPISLTLNLPPDLFLVRARGINMDIAYRYTSPRQNDGSRLAIHLNNQFMQDYPLLVKSASGKQLLHIPLIQGLQDNSTSLTIPALRLGVVNQLRFDFDYAATVIGGGNETRCETVTPVTNHVVVDGNSTIDFSGYRHYIEMPSLRAFANAGFPFSRLADLSQTLVLVNAQPRADQVSALLNALGNIGAQTGFPALNVQITDDWSKAKSTDADLLMIGAIPPDLREDSRINLLVDAAKSWVKMPVRQPPLDNMTAPAGDRTAASQTTIVSDGPMAAIIGFQSPFHNQRSVVALLADSPRAYQLLNNALLDSGKRAAIYGSAAVIRESGVNSLRVGETYFVGHLPWWERLWHALATHPALLALFAVIVVVIVAMMVWRLMRLVARRRLGDDD</sequence>
<organism evidence="16 17">
    <name type="scientific">Mixta intestinalis</name>
    <dbReference type="NCBI Taxonomy" id="1615494"/>
    <lineage>
        <taxon>Bacteria</taxon>
        <taxon>Pseudomonadati</taxon>
        <taxon>Pseudomonadota</taxon>
        <taxon>Gammaproteobacteria</taxon>
        <taxon>Enterobacterales</taxon>
        <taxon>Erwiniaceae</taxon>
        <taxon>Mixta</taxon>
    </lineage>
</organism>
<keyword evidence="17" id="KW-1185">Reference proteome</keyword>
<evidence type="ECO:0000256" key="15">
    <source>
        <dbReference type="RuleBase" id="RU365021"/>
    </source>
</evidence>
<dbReference type="UniPathway" id="UPA00694"/>
<keyword evidence="12 15" id="KW-1133">Transmembrane helix</keyword>
<evidence type="ECO:0000256" key="7">
    <source>
        <dbReference type="ARBA" id="ARBA00022475"/>
    </source>
</evidence>
<dbReference type="PANTHER" id="PTHR39083:SF1">
    <property type="entry name" value="CYCLIC DI-GMP-BINDING PROTEIN"/>
    <property type="match status" value="1"/>
</dbReference>
<keyword evidence="13 15" id="KW-0472">Membrane</keyword>
<dbReference type="Pfam" id="PF03170">
    <property type="entry name" value="BcsB"/>
    <property type="match status" value="1"/>
</dbReference>
<evidence type="ECO:0000256" key="4">
    <source>
        <dbReference type="ARBA" id="ARBA00010714"/>
    </source>
</evidence>
<comment type="function">
    <text evidence="1 15">Binds the cellulose synthase activator, bis-(3'-5') cyclic diguanylic acid (c-di-GMP).</text>
</comment>
<dbReference type="GO" id="GO:0006011">
    <property type="term" value="P:UDP-alpha-D-glucose metabolic process"/>
    <property type="evidence" value="ECO:0007669"/>
    <property type="project" value="InterPro"/>
</dbReference>
<feature type="chain" id="PRO_5027135307" description="Cyclic di-GMP-binding protein" evidence="15">
    <location>
        <begin position="22"/>
        <end position="768"/>
    </location>
</feature>
<dbReference type="NCBIfam" id="NF008323">
    <property type="entry name" value="PRK11114.1-1"/>
    <property type="match status" value="1"/>
</dbReference>
<dbReference type="AlphaFoldDB" id="A0A6P1Q6B6"/>
<evidence type="ECO:0000256" key="3">
    <source>
        <dbReference type="ARBA" id="ARBA00005186"/>
    </source>
</evidence>